<keyword evidence="2" id="KW-0378">Hydrolase</keyword>
<dbReference type="EMBL" id="BKCP01004849">
    <property type="protein sequence ID" value="GER34106.1"/>
    <property type="molecule type" value="Genomic_DNA"/>
</dbReference>
<evidence type="ECO:0000313" key="3">
    <source>
        <dbReference type="Proteomes" id="UP000325081"/>
    </source>
</evidence>
<dbReference type="AlphaFoldDB" id="A0A5A7PN71"/>
<sequence>MVQYKKHIEAKQGDSDLSPKRLWGTKLCKSKIYLIPKIGSLRMQINVGKETYNGGGRDASDENEDSEGRARKSSWQRPSGPSIVGHSNLRRDEKASLAVVVVRGMLVAASDGGLGESLSIFWGKGTWTSRNKLSCTLWEEKVDEIMPSILYREIGHVVAKVVGVNGLCNGTRLV</sequence>
<dbReference type="GO" id="GO:0004177">
    <property type="term" value="F:aminopeptidase activity"/>
    <property type="evidence" value="ECO:0007669"/>
    <property type="project" value="UniProtKB-KW"/>
</dbReference>
<evidence type="ECO:0000256" key="1">
    <source>
        <dbReference type="SAM" id="MobiDB-lite"/>
    </source>
</evidence>
<name>A0A5A7PN71_STRAF</name>
<gene>
    <name evidence="2" type="ORF">STAS_10293</name>
</gene>
<protein>
    <submittedName>
        <fullName evidence="2">Methionine aminopeptidase 1</fullName>
    </submittedName>
</protein>
<keyword evidence="2" id="KW-0645">Protease</keyword>
<evidence type="ECO:0000313" key="2">
    <source>
        <dbReference type="EMBL" id="GER34106.1"/>
    </source>
</evidence>
<organism evidence="2 3">
    <name type="scientific">Striga asiatica</name>
    <name type="common">Asiatic witchweed</name>
    <name type="synonym">Buchnera asiatica</name>
    <dbReference type="NCBI Taxonomy" id="4170"/>
    <lineage>
        <taxon>Eukaryota</taxon>
        <taxon>Viridiplantae</taxon>
        <taxon>Streptophyta</taxon>
        <taxon>Embryophyta</taxon>
        <taxon>Tracheophyta</taxon>
        <taxon>Spermatophyta</taxon>
        <taxon>Magnoliopsida</taxon>
        <taxon>eudicotyledons</taxon>
        <taxon>Gunneridae</taxon>
        <taxon>Pentapetalae</taxon>
        <taxon>asterids</taxon>
        <taxon>lamiids</taxon>
        <taxon>Lamiales</taxon>
        <taxon>Orobanchaceae</taxon>
        <taxon>Buchnereae</taxon>
        <taxon>Striga</taxon>
    </lineage>
</organism>
<reference evidence="3" key="1">
    <citation type="journal article" date="2019" name="Curr. Biol.">
        <title>Genome Sequence of Striga asiatica Provides Insight into the Evolution of Plant Parasitism.</title>
        <authorList>
            <person name="Yoshida S."/>
            <person name="Kim S."/>
            <person name="Wafula E.K."/>
            <person name="Tanskanen J."/>
            <person name="Kim Y.M."/>
            <person name="Honaas L."/>
            <person name="Yang Z."/>
            <person name="Spallek T."/>
            <person name="Conn C.E."/>
            <person name="Ichihashi Y."/>
            <person name="Cheong K."/>
            <person name="Cui S."/>
            <person name="Der J.P."/>
            <person name="Gundlach H."/>
            <person name="Jiao Y."/>
            <person name="Hori C."/>
            <person name="Ishida J.K."/>
            <person name="Kasahara H."/>
            <person name="Kiba T."/>
            <person name="Kim M.S."/>
            <person name="Koo N."/>
            <person name="Laohavisit A."/>
            <person name="Lee Y.H."/>
            <person name="Lumba S."/>
            <person name="McCourt P."/>
            <person name="Mortimer J.C."/>
            <person name="Mutuku J.M."/>
            <person name="Nomura T."/>
            <person name="Sasaki-Sekimoto Y."/>
            <person name="Seto Y."/>
            <person name="Wang Y."/>
            <person name="Wakatake T."/>
            <person name="Sakakibara H."/>
            <person name="Demura T."/>
            <person name="Yamaguchi S."/>
            <person name="Yoneyama K."/>
            <person name="Manabe R.I."/>
            <person name="Nelson D.C."/>
            <person name="Schulman A.H."/>
            <person name="Timko M.P."/>
            <person name="dePamphilis C.W."/>
            <person name="Choi D."/>
            <person name="Shirasu K."/>
        </authorList>
    </citation>
    <scope>NUCLEOTIDE SEQUENCE [LARGE SCALE GENOMIC DNA]</scope>
    <source>
        <strain evidence="3">cv. UVA1</strain>
    </source>
</reference>
<keyword evidence="2" id="KW-0031">Aminopeptidase</keyword>
<keyword evidence="3" id="KW-1185">Reference proteome</keyword>
<accession>A0A5A7PN71</accession>
<comment type="caution">
    <text evidence="2">The sequence shown here is derived from an EMBL/GenBank/DDBJ whole genome shotgun (WGS) entry which is preliminary data.</text>
</comment>
<dbReference type="Proteomes" id="UP000325081">
    <property type="component" value="Unassembled WGS sequence"/>
</dbReference>
<feature type="region of interest" description="Disordered" evidence="1">
    <location>
        <begin position="51"/>
        <end position="87"/>
    </location>
</feature>
<proteinExistence type="predicted"/>